<comment type="function">
    <text evidence="1 8">DNA-dependent RNA polymerase catalyzes the transcription of DNA into RNA using the four ribonucleoside triphosphates as substrates.</text>
</comment>
<evidence type="ECO:0000313" key="12">
    <source>
        <dbReference type="Proteomes" id="UP000746751"/>
    </source>
</evidence>
<gene>
    <name evidence="11" type="ORF">K8U80_10965</name>
</gene>
<proteinExistence type="inferred from homology"/>
<dbReference type="InterPro" id="IPR045867">
    <property type="entry name" value="DNA-dir_RpoC_beta_prime"/>
</dbReference>
<dbReference type="SUPFAM" id="SSF64484">
    <property type="entry name" value="beta and beta-prime subunits of DNA dependent RNA-polymerase"/>
    <property type="match status" value="1"/>
</dbReference>
<evidence type="ECO:0000256" key="8">
    <source>
        <dbReference type="RuleBase" id="RU004279"/>
    </source>
</evidence>
<organism evidence="11 12">
    <name type="scientific">Collinsella ihumii</name>
    <dbReference type="NCBI Taxonomy" id="1720204"/>
    <lineage>
        <taxon>Bacteria</taxon>
        <taxon>Bacillati</taxon>
        <taxon>Actinomycetota</taxon>
        <taxon>Coriobacteriia</taxon>
        <taxon>Coriobacteriales</taxon>
        <taxon>Coriobacteriaceae</taxon>
        <taxon>Collinsella</taxon>
    </lineage>
</organism>
<reference evidence="11" key="2">
    <citation type="submission" date="2021-09" db="EMBL/GenBank/DDBJ databases">
        <authorList>
            <person name="Gilroy R."/>
        </authorList>
    </citation>
    <scope>NUCLEOTIDE SEQUENCE</scope>
    <source>
        <strain evidence="11">ChiGjej2B2-7701</strain>
    </source>
</reference>
<keyword evidence="3 8" id="KW-0808">Transferase</keyword>
<evidence type="ECO:0000256" key="4">
    <source>
        <dbReference type="ARBA" id="ARBA00022695"/>
    </source>
</evidence>
<sequence length="440" mass="49951">MADFESTDFDAVKISLASADQIRSWSHGEVKKPETINYRTLKPEKDGLFCEKIFGPAKDWECSCGKYKGIRFKGIVCERCGVEVTSAKVRRERMGHIELAAPVSHIWYFKSPTSFPMSRLLDIKSKDLEKVLYFASYIITHVDYEAREADAEDLREELAADLEEIDAECARQIESLKAQGDPENFDEFSDEEPLTPEEIAAGIVDIEEETKDEKQLRSDAFQAFMQLTERDLISDEPLFREMKRYYSMYFEGGMGAEAIRDLLSAIDLPKEAERLKAIIADEDGQKQKREKAVKRLEVVDAFLKGGNDPANMILDVIPVIPPDLRPMVQLDGGRFAASDLNDLYRRVINRNNRLKRLLDLDAPAIIVNNEKRMLQEAVDALFDNGRRGRPVSGRGGRPLKSLAEALKGKQGRFRQNLLGKRVDYSGRSVIVTDPKLKLHQ</sequence>
<dbReference type="PANTHER" id="PTHR19376:SF54">
    <property type="entry name" value="DNA-DIRECTED RNA POLYMERASE SUBUNIT BETA"/>
    <property type="match status" value="1"/>
</dbReference>
<dbReference type="GO" id="GO:0006351">
    <property type="term" value="P:DNA-templated transcription"/>
    <property type="evidence" value="ECO:0007669"/>
    <property type="project" value="InterPro"/>
</dbReference>
<dbReference type="InterPro" id="IPR007080">
    <property type="entry name" value="RNA_pol_Rpb1_1"/>
</dbReference>
<comment type="caution">
    <text evidence="11">The sequence shown here is derived from an EMBL/GenBank/DDBJ whole genome shotgun (WGS) entry which is preliminary data.</text>
</comment>
<evidence type="ECO:0000256" key="6">
    <source>
        <dbReference type="ARBA" id="ARBA00023163"/>
    </source>
</evidence>
<feature type="domain" description="RNA polymerase N-terminal" evidence="10">
    <location>
        <begin position="310"/>
        <end position="440"/>
    </location>
</feature>
<dbReference type="Pfam" id="PF04997">
    <property type="entry name" value="RNA_pol_Rpb1_1"/>
    <property type="match status" value="1"/>
</dbReference>
<dbReference type="GO" id="GO:0003899">
    <property type="term" value="F:DNA-directed RNA polymerase activity"/>
    <property type="evidence" value="ECO:0007669"/>
    <property type="project" value="UniProtKB-EC"/>
</dbReference>
<evidence type="ECO:0000256" key="1">
    <source>
        <dbReference type="ARBA" id="ARBA00004026"/>
    </source>
</evidence>
<evidence type="ECO:0000256" key="7">
    <source>
        <dbReference type="ARBA" id="ARBA00048552"/>
    </source>
</evidence>
<keyword evidence="6 8" id="KW-0804">Transcription</keyword>
<comment type="catalytic activity">
    <reaction evidence="7 8">
        <text>RNA(n) + a ribonucleoside 5'-triphosphate = RNA(n+1) + diphosphate</text>
        <dbReference type="Rhea" id="RHEA:21248"/>
        <dbReference type="Rhea" id="RHEA-COMP:14527"/>
        <dbReference type="Rhea" id="RHEA-COMP:17342"/>
        <dbReference type="ChEBI" id="CHEBI:33019"/>
        <dbReference type="ChEBI" id="CHEBI:61557"/>
        <dbReference type="ChEBI" id="CHEBI:140395"/>
        <dbReference type="EC" id="2.7.7.6"/>
    </reaction>
</comment>
<dbReference type="InterPro" id="IPR044893">
    <property type="entry name" value="RNA_pol_Rpb1_clamp_domain"/>
</dbReference>
<evidence type="ECO:0000259" key="10">
    <source>
        <dbReference type="SMART" id="SM00663"/>
    </source>
</evidence>
<dbReference type="AlphaFoldDB" id="A0A921IRY3"/>
<feature type="coiled-coil region" evidence="9">
    <location>
        <begin position="144"/>
        <end position="175"/>
    </location>
</feature>
<dbReference type="Proteomes" id="UP000746751">
    <property type="component" value="Unassembled WGS sequence"/>
</dbReference>
<name>A0A921IRY3_9ACTN</name>
<evidence type="ECO:0000313" key="11">
    <source>
        <dbReference type="EMBL" id="HJG31896.1"/>
    </source>
</evidence>
<keyword evidence="5" id="KW-0479">Metal-binding</keyword>
<evidence type="ECO:0000256" key="3">
    <source>
        <dbReference type="ARBA" id="ARBA00022679"/>
    </source>
</evidence>
<evidence type="ECO:0000256" key="9">
    <source>
        <dbReference type="SAM" id="Coils"/>
    </source>
</evidence>
<accession>A0A921IRY3</accession>
<dbReference type="PANTHER" id="PTHR19376">
    <property type="entry name" value="DNA-DIRECTED RNA POLYMERASE"/>
    <property type="match status" value="1"/>
</dbReference>
<dbReference type="EMBL" id="DYVF01000067">
    <property type="protein sequence ID" value="HJG31896.1"/>
    <property type="molecule type" value="Genomic_DNA"/>
</dbReference>
<keyword evidence="9" id="KW-0175">Coiled coil</keyword>
<evidence type="ECO:0000256" key="2">
    <source>
        <dbReference type="ARBA" id="ARBA00022478"/>
    </source>
</evidence>
<feature type="non-terminal residue" evidence="11">
    <location>
        <position position="440"/>
    </location>
</feature>
<protein>
    <recommendedName>
        <fullName evidence="8">DNA-directed RNA polymerase subunit</fullName>
        <ecNumber evidence="8">2.7.7.6</ecNumber>
    </recommendedName>
</protein>
<dbReference type="Gene3D" id="4.10.860.120">
    <property type="entry name" value="RNA polymerase II, clamp domain"/>
    <property type="match status" value="1"/>
</dbReference>
<dbReference type="GO" id="GO:0000428">
    <property type="term" value="C:DNA-directed RNA polymerase complex"/>
    <property type="evidence" value="ECO:0007669"/>
    <property type="project" value="UniProtKB-KW"/>
</dbReference>
<dbReference type="SMART" id="SM00663">
    <property type="entry name" value="RPOLA_N"/>
    <property type="match status" value="1"/>
</dbReference>
<dbReference type="EC" id="2.7.7.6" evidence="8"/>
<comment type="similarity">
    <text evidence="8">Belongs to the RNA polymerase beta' chain family.</text>
</comment>
<dbReference type="GO" id="GO:0046872">
    <property type="term" value="F:metal ion binding"/>
    <property type="evidence" value="ECO:0007669"/>
    <property type="project" value="UniProtKB-KW"/>
</dbReference>
<reference evidence="11" key="1">
    <citation type="journal article" date="2021" name="PeerJ">
        <title>Extensive microbial diversity within the chicken gut microbiome revealed by metagenomics and culture.</title>
        <authorList>
            <person name="Gilroy R."/>
            <person name="Ravi A."/>
            <person name="Getino M."/>
            <person name="Pursley I."/>
            <person name="Horton D.L."/>
            <person name="Alikhan N.F."/>
            <person name="Baker D."/>
            <person name="Gharbi K."/>
            <person name="Hall N."/>
            <person name="Watson M."/>
            <person name="Adriaenssens E.M."/>
            <person name="Foster-Nyarko E."/>
            <person name="Jarju S."/>
            <person name="Secka A."/>
            <person name="Antonio M."/>
            <person name="Oren A."/>
            <person name="Chaudhuri R.R."/>
            <person name="La Ragione R."/>
            <person name="Hildebrand F."/>
            <person name="Pallen M.J."/>
        </authorList>
    </citation>
    <scope>NUCLEOTIDE SEQUENCE</scope>
    <source>
        <strain evidence="11">ChiGjej2B2-7701</strain>
    </source>
</reference>
<keyword evidence="4 8" id="KW-0548">Nucleotidyltransferase</keyword>
<keyword evidence="2 8" id="KW-0240">DNA-directed RNA polymerase</keyword>
<dbReference type="GO" id="GO:0003677">
    <property type="term" value="F:DNA binding"/>
    <property type="evidence" value="ECO:0007669"/>
    <property type="project" value="InterPro"/>
</dbReference>
<dbReference type="InterPro" id="IPR006592">
    <property type="entry name" value="RNA_pol_N"/>
</dbReference>
<evidence type="ECO:0000256" key="5">
    <source>
        <dbReference type="ARBA" id="ARBA00022723"/>
    </source>
</evidence>
<dbReference type="Gene3D" id="2.40.40.20">
    <property type="match status" value="1"/>
</dbReference>